<feature type="domain" description="Activator of Hsp90 ATPase AHSA1-like N-terminal" evidence="2">
    <location>
        <begin position="20"/>
        <end position="145"/>
    </location>
</feature>
<dbReference type="AlphaFoldDB" id="A0A812SJH3"/>
<keyword evidence="4" id="KW-1185">Reference proteome</keyword>
<dbReference type="EMBL" id="CAJNJA010022192">
    <property type="protein sequence ID" value="CAE7488128.1"/>
    <property type="molecule type" value="Genomic_DNA"/>
</dbReference>
<organism evidence="3 4">
    <name type="scientific">Symbiodinium necroappetens</name>
    <dbReference type="NCBI Taxonomy" id="1628268"/>
    <lineage>
        <taxon>Eukaryota</taxon>
        <taxon>Sar</taxon>
        <taxon>Alveolata</taxon>
        <taxon>Dinophyceae</taxon>
        <taxon>Suessiales</taxon>
        <taxon>Symbiodiniaceae</taxon>
        <taxon>Symbiodinium</taxon>
    </lineage>
</organism>
<sequence>ALPKADSVSSSWNSAGTWEEKDMGVAARTELEKILGDENSFLLQLDDKNKVQATKVTVTGDSSAYHIRGRPRLGFEFTVKLSWKGFFDGEEVVGELEVQDLDSSDLDGFEIRPKPKAGEASKRAAAALKSGARPAIKKAAELLSQRLLVR</sequence>
<dbReference type="InterPro" id="IPR036338">
    <property type="entry name" value="Aha1"/>
</dbReference>
<dbReference type="Proteomes" id="UP000601435">
    <property type="component" value="Unassembled WGS sequence"/>
</dbReference>
<name>A0A812SJH3_9DINO</name>
<accession>A0A812SJH3</accession>
<evidence type="ECO:0000313" key="4">
    <source>
        <dbReference type="Proteomes" id="UP000601435"/>
    </source>
</evidence>
<protein>
    <recommendedName>
        <fullName evidence="2">Activator of Hsp90 ATPase AHSA1-like N-terminal domain-containing protein</fullName>
    </recommendedName>
</protein>
<gene>
    <name evidence="3" type="ORF">SNEC2469_LOCUS13878</name>
</gene>
<dbReference type="SUPFAM" id="SSF103111">
    <property type="entry name" value="Activator of Hsp90 ATPase, Aha1"/>
    <property type="match status" value="1"/>
</dbReference>
<dbReference type="Gene3D" id="3.15.10.20">
    <property type="entry name" value="Activator of Hsp90 ATPase Aha1, N-terminal domain"/>
    <property type="match status" value="1"/>
</dbReference>
<dbReference type="Pfam" id="PF09229">
    <property type="entry name" value="Aha1_N"/>
    <property type="match status" value="1"/>
</dbReference>
<proteinExistence type="inferred from homology"/>
<dbReference type="SMART" id="SM01000">
    <property type="entry name" value="Aha1_N"/>
    <property type="match status" value="1"/>
</dbReference>
<dbReference type="InterPro" id="IPR015310">
    <property type="entry name" value="AHSA1-like_N"/>
</dbReference>
<comment type="similarity">
    <text evidence="1">Belongs to the AHA1 family.</text>
</comment>
<comment type="caution">
    <text evidence="3">The sequence shown here is derived from an EMBL/GenBank/DDBJ whole genome shotgun (WGS) entry which is preliminary data.</text>
</comment>
<evidence type="ECO:0000256" key="1">
    <source>
        <dbReference type="ARBA" id="ARBA00006817"/>
    </source>
</evidence>
<dbReference type="PANTHER" id="PTHR13009">
    <property type="entry name" value="HEAT SHOCK PROTEIN 90 HSP90 CO-CHAPERONE AHA-1"/>
    <property type="match status" value="1"/>
</dbReference>
<dbReference type="GO" id="GO:0051087">
    <property type="term" value="F:protein-folding chaperone binding"/>
    <property type="evidence" value="ECO:0007669"/>
    <property type="project" value="InterPro"/>
</dbReference>
<dbReference type="GO" id="GO:0001671">
    <property type="term" value="F:ATPase activator activity"/>
    <property type="evidence" value="ECO:0007669"/>
    <property type="project" value="InterPro"/>
</dbReference>
<reference evidence="3" key="1">
    <citation type="submission" date="2021-02" db="EMBL/GenBank/DDBJ databases">
        <authorList>
            <person name="Dougan E. K."/>
            <person name="Rhodes N."/>
            <person name="Thang M."/>
            <person name="Chan C."/>
        </authorList>
    </citation>
    <scope>NUCLEOTIDE SEQUENCE</scope>
</reference>
<evidence type="ECO:0000313" key="3">
    <source>
        <dbReference type="EMBL" id="CAE7488128.1"/>
    </source>
</evidence>
<feature type="non-terminal residue" evidence="3">
    <location>
        <position position="150"/>
    </location>
</feature>
<evidence type="ECO:0000259" key="2">
    <source>
        <dbReference type="SMART" id="SM01000"/>
    </source>
</evidence>
<dbReference type="OrthoDB" id="567237at2759"/>